<accession>A0AAV7WQR7</accession>
<dbReference type="Proteomes" id="UP001066276">
    <property type="component" value="Chromosome 1_1"/>
</dbReference>
<gene>
    <name evidence="1" type="ORF">NDU88_003909</name>
</gene>
<sequence>MFTPSYDTFLPRRASPLGKFRQPLAVAASEKSWGPGAALYSPLHITVSLPREPYCNNSVGSALEAEVRALPARYSGSSSVLITR</sequence>
<evidence type="ECO:0000313" key="2">
    <source>
        <dbReference type="Proteomes" id="UP001066276"/>
    </source>
</evidence>
<dbReference type="AlphaFoldDB" id="A0AAV7WQR7"/>
<proteinExistence type="predicted"/>
<evidence type="ECO:0000313" key="1">
    <source>
        <dbReference type="EMBL" id="KAJ1216305.1"/>
    </source>
</evidence>
<name>A0AAV7WQR7_PLEWA</name>
<comment type="caution">
    <text evidence="1">The sequence shown here is derived from an EMBL/GenBank/DDBJ whole genome shotgun (WGS) entry which is preliminary data.</text>
</comment>
<dbReference type="EMBL" id="JANPWB010000001">
    <property type="protein sequence ID" value="KAJ1216305.1"/>
    <property type="molecule type" value="Genomic_DNA"/>
</dbReference>
<keyword evidence="2" id="KW-1185">Reference proteome</keyword>
<reference evidence="1" key="1">
    <citation type="journal article" date="2022" name="bioRxiv">
        <title>Sequencing and chromosome-scale assembly of the giantPleurodeles waltlgenome.</title>
        <authorList>
            <person name="Brown T."/>
            <person name="Elewa A."/>
            <person name="Iarovenko S."/>
            <person name="Subramanian E."/>
            <person name="Araus A.J."/>
            <person name="Petzold A."/>
            <person name="Susuki M."/>
            <person name="Suzuki K.-i.T."/>
            <person name="Hayashi T."/>
            <person name="Toyoda A."/>
            <person name="Oliveira C."/>
            <person name="Osipova E."/>
            <person name="Leigh N.D."/>
            <person name="Simon A."/>
            <person name="Yun M.H."/>
        </authorList>
    </citation>
    <scope>NUCLEOTIDE SEQUENCE</scope>
    <source>
        <strain evidence="1">20211129_DDA</strain>
        <tissue evidence="1">Liver</tissue>
    </source>
</reference>
<organism evidence="1 2">
    <name type="scientific">Pleurodeles waltl</name>
    <name type="common">Iberian ribbed newt</name>
    <dbReference type="NCBI Taxonomy" id="8319"/>
    <lineage>
        <taxon>Eukaryota</taxon>
        <taxon>Metazoa</taxon>
        <taxon>Chordata</taxon>
        <taxon>Craniata</taxon>
        <taxon>Vertebrata</taxon>
        <taxon>Euteleostomi</taxon>
        <taxon>Amphibia</taxon>
        <taxon>Batrachia</taxon>
        <taxon>Caudata</taxon>
        <taxon>Salamandroidea</taxon>
        <taxon>Salamandridae</taxon>
        <taxon>Pleurodelinae</taxon>
        <taxon>Pleurodeles</taxon>
    </lineage>
</organism>
<protein>
    <submittedName>
        <fullName evidence="1">Uncharacterized protein</fullName>
    </submittedName>
</protein>